<feature type="transmembrane region" description="Helical" evidence="1">
    <location>
        <begin position="47"/>
        <end position="67"/>
    </location>
</feature>
<dbReference type="Proteomes" id="UP001218218">
    <property type="component" value="Unassembled WGS sequence"/>
</dbReference>
<feature type="transmembrane region" description="Helical" evidence="1">
    <location>
        <begin position="156"/>
        <end position="180"/>
    </location>
</feature>
<evidence type="ECO:0000313" key="2">
    <source>
        <dbReference type="EMBL" id="KAJ7336722.1"/>
    </source>
</evidence>
<keyword evidence="3" id="KW-1185">Reference proteome</keyword>
<keyword evidence="1" id="KW-1133">Transmembrane helix</keyword>
<name>A0AAD6ZS25_9AGAR</name>
<dbReference type="EMBL" id="JARIHO010000030">
    <property type="protein sequence ID" value="KAJ7336722.1"/>
    <property type="molecule type" value="Genomic_DNA"/>
</dbReference>
<dbReference type="AlphaFoldDB" id="A0AAD6ZS25"/>
<accession>A0AAD6ZS25</accession>
<gene>
    <name evidence="2" type="ORF">DFH08DRAFT_877363</name>
</gene>
<keyword evidence="1" id="KW-0812">Transmembrane</keyword>
<sequence>MTIPTFENYRFTTAQRYASLAMSDLAVLVTLLYVVDLRLTRVPKILFWLSFILVITVYACMLSISPSNPRSPSIADAARILRHTESGIYFLLVVLVTRATLKLHTAIASGKFTGFRQDLKYAYTRFLPLLWIRTIEYFTFYILVGIPVTLNIRYDILYVVNLAVCAFCHFMIMHCIMAAYPAAKDHGTSPRALDQPHQ</sequence>
<reference evidence="2" key="1">
    <citation type="submission" date="2023-03" db="EMBL/GenBank/DDBJ databases">
        <title>Massive genome expansion in bonnet fungi (Mycena s.s.) driven by repeated elements and novel gene families across ecological guilds.</title>
        <authorList>
            <consortium name="Lawrence Berkeley National Laboratory"/>
            <person name="Harder C.B."/>
            <person name="Miyauchi S."/>
            <person name="Viragh M."/>
            <person name="Kuo A."/>
            <person name="Thoen E."/>
            <person name="Andreopoulos B."/>
            <person name="Lu D."/>
            <person name="Skrede I."/>
            <person name="Drula E."/>
            <person name="Henrissat B."/>
            <person name="Morin E."/>
            <person name="Kohler A."/>
            <person name="Barry K."/>
            <person name="LaButti K."/>
            <person name="Morin E."/>
            <person name="Salamov A."/>
            <person name="Lipzen A."/>
            <person name="Mereny Z."/>
            <person name="Hegedus B."/>
            <person name="Baldrian P."/>
            <person name="Stursova M."/>
            <person name="Weitz H."/>
            <person name="Taylor A."/>
            <person name="Grigoriev I.V."/>
            <person name="Nagy L.G."/>
            <person name="Martin F."/>
            <person name="Kauserud H."/>
        </authorList>
    </citation>
    <scope>NUCLEOTIDE SEQUENCE</scope>
    <source>
        <strain evidence="2">CBHHK002</strain>
    </source>
</reference>
<feature type="transmembrane region" description="Helical" evidence="1">
    <location>
        <begin position="130"/>
        <end position="150"/>
    </location>
</feature>
<evidence type="ECO:0000313" key="3">
    <source>
        <dbReference type="Proteomes" id="UP001218218"/>
    </source>
</evidence>
<comment type="caution">
    <text evidence="2">The sequence shown here is derived from an EMBL/GenBank/DDBJ whole genome shotgun (WGS) entry which is preliminary data.</text>
</comment>
<organism evidence="2 3">
    <name type="scientific">Mycena albidolilacea</name>
    <dbReference type="NCBI Taxonomy" id="1033008"/>
    <lineage>
        <taxon>Eukaryota</taxon>
        <taxon>Fungi</taxon>
        <taxon>Dikarya</taxon>
        <taxon>Basidiomycota</taxon>
        <taxon>Agaricomycotina</taxon>
        <taxon>Agaricomycetes</taxon>
        <taxon>Agaricomycetidae</taxon>
        <taxon>Agaricales</taxon>
        <taxon>Marasmiineae</taxon>
        <taxon>Mycenaceae</taxon>
        <taxon>Mycena</taxon>
    </lineage>
</organism>
<keyword evidence="1" id="KW-0472">Membrane</keyword>
<proteinExistence type="predicted"/>
<feature type="transmembrane region" description="Helical" evidence="1">
    <location>
        <begin position="87"/>
        <end position="109"/>
    </location>
</feature>
<evidence type="ECO:0000256" key="1">
    <source>
        <dbReference type="SAM" id="Phobius"/>
    </source>
</evidence>
<feature type="transmembrane region" description="Helical" evidence="1">
    <location>
        <begin position="17"/>
        <end position="35"/>
    </location>
</feature>
<protein>
    <submittedName>
        <fullName evidence="2">Uncharacterized protein</fullName>
    </submittedName>
</protein>